<dbReference type="Pfam" id="PF12867">
    <property type="entry name" value="DinB_2"/>
    <property type="match status" value="1"/>
</dbReference>
<dbReference type="AlphaFoldDB" id="A0A6A4IE44"/>
<evidence type="ECO:0000256" key="2">
    <source>
        <dbReference type="ARBA" id="ARBA00022679"/>
    </source>
</evidence>
<keyword evidence="2" id="KW-0808">Transferase</keyword>
<evidence type="ECO:0000259" key="8">
    <source>
        <dbReference type="Pfam" id="PF10017"/>
    </source>
</evidence>
<keyword evidence="4" id="KW-0408">Iron</keyword>
<feature type="region of interest" description="Disordered" evidence="6">
    <location>
        <begin position="196"/>
        <end position="237"/>
    </location>
</feature>
<sequence length="891" mass="100997">MPVEIVDVHARETSEDLRVIQQQILDGLRRSSDEKNLPTMLLYDERGLRLYDEITTKAPEYYLFGAEEEILKNHASDIVAAMHRSTGLVPGEKVLELGAGALRKTSHILLALSQIVETHSNNAPITYYALDLEKRELERTLSEIGMSEIGSDLKGKVETKGMWGTYDDGLKFLLCAGLHTSSAALDRLARVSTPTWKFDARDPSPSSSSSGSDSSRTPASDISSPSTPEESQPPLHVMFLGSSLGNFDRDGGAAFLRSLPLRPGSGDTLLLGLDHDNKKVLIEEAYNDPRNHTKDFIMNGLRGAGRALGDESLFSEDKWDYVNRYDEIERRHEAFYKSKISQTVQIPSSDLSVDFKESELIKVEESWKFSEVDAHTLFSEGNLRPVQRWIDSTSRYSLWLLERPAFIFPLLSSPNACNSSGELVPNKKYSTSPFGVPSTQEWENLWAAWDTITLRMIPPSMLHQKPIDLRHICLFYLGHIPAFLDIHLSRLLKEPHTEPVSFKDIFERGIDPDVDDPFEMSRTSHPHSEVPENDDEWPSLNSILQFRSRVRARLSKLYDDFDTGKQTLTRKVGRVLFMTFEHEALHAETLLYMLLQRAGSGTVPPPGFAVPDWNSLANSWKYLPPVTEESVVLGPAVIELGHDDAEEDDELEDCRLKIEAHEFGWDNEHPKRQAEVGEFRISWRPITNGEFYEVFKANKQKFQVPASWIEEDGEFRVGGCLLKEYVSKLIMPRFVLYMDPFPVTIAENWPVIASYNDLSTYAIVKGGRLPTEPELRLFYDKFHCGYEGGTNTGFRNWHPVPATTGSKQNDGKGHNGGVWEWTSTTFEKYEGFIPSKLYPGYSMDFFDGAHQVVIGGSYATIPRIAERKSVRNWYQRNYPYPWVGARVAYDV</sequence>
<protein>
    <recommendedName>
        <fullName evidence="12">DUF323 domain-containing protein</fullName>
    </recommendedName>
</protein>
<dbReference type="PANTHER" id="PTHR43397:SF1">
    <property type="entry name" value="ERGOTHIONEINE BIOSYNTHESIS PROTEIN 1"/>
    <property type="match status" value="1"/>
</dbReference>
<reference evidence="10" key="1">
    <citation type="journal article" date="2019" name="Environ. Microbiol.">
        <title>Fungal ecological strategies reflected in gene transcription - a case study of two litter decomposers.</title>
        <authorList>
            <person name="Barbi F."/>
            <person name="Kohler A."/>
            <person name="Barry K."/>
            <person name="Baskaran P."/>
            <person name="Daum C."/>
            <person name="Fauchery L."/>
            <person name="Ihrmark K."/>
            <person name="Kuo A."/>
            <person name="LaButti K."/>
            <person name="Lipzen A."/>
            <person name="Morin E."/>
            <person name="Grigoriev I.V."/>
            <person name="Henrissat B."/>
            <person name="Lindahl B."/>
            <person name="Martin F."/>
        </authorList>
    </citation>
    <scope>NUCLEOTIDE SEQUENCE</scope>
    <source>
        <strain evidence="10">JB14</strain>
    </source>
</reference>
<accession>A0A6A4IE44</accession>
<evidence type="ECO:0000256" key="6">
    <source>
        <dbReference type="SAM" id="MobiDB-lite"/>
    </source>
</evidence>
<gene>
    <name evidence="10" type="ORF">BT96DRAFT_985196</name>
</gene>
<dbReference type="InterPro" id="IPR016187">
    <property type="entry name" value="CTDL_fold"/>
</dbReference>
<proteinExistence type="predicted"/>
<dbReference type="InterPro" id="IPR051128">
    <property type="entry name" value="EgtD_Methyltrsf_superfamily"/>
</dbReference>
<evidence type="ECO:0000256" key="5">
    <source>
        <dbReference type="ARBA" id="ARBA00037882"/>
    </source>
</evidence>
<evidence type="ECO:0000259" key="7">
    <source>
        <dbReference type="Pfam" id="PF03781"/>
    </source>
</evidence>
<dbReference type="SUPFAM" id="SSF56436">
    <property type="entry name" value="C-type lectin-like"/>
    <property type="match status" value="1"/>
</dbReference>
<dbReference type="InterPro" id="IPR042095">
    <property type="entry name" value="SUMF_sf"/>
</dbReference>
<evidence type="ECO:0008006" key="12">
    <source>
        <dbReference type="Google" id="ProtNLM"/>
    </source>
</evidence>
<feature type="domain" description="DinB-like" evidence="9">
    <location>
        <begin position="440"/>
        <end position="589"/>
    </location>
</feature>
<keyword evidence="1" id="KW-0489">Methyltransferase</keyword>
<evidence type="ECO:0000259" key="9">
    <source>
        <dbReference type="Pfam" id="PF12867"/>
    </source>
</evidence>
<comment type="pathway">
    <text evidence="5">Amino-acid biosynthesis; ergothioneine biosynthesis.</text>
</comment>
<feature type="domain" description="Histidine-specific methyltransferase SAM-dependent" evidence="8">
    <location>
        <begin position="227"/>
        <end position="402"/>
    </location>
</feature>
<feature type="compositionally biased region" description="Low complexity" evidence="6">
    <location>
        <begin position="203"/>
        <end position="234"/>
    </location>
</feature>
<evidence type="ECO:0000256" key="4">
    <source>
        <dbReference type="ARBA" id="ARBA00023004"/>
    </source>
</evidence>
<evidence type="ECO:0000313" key="11">
    <source>
        <dbReference type="Proteomes" id="UP000799118"/>
    </source>
</evidence>
<keyword evidence="11" id="KW-1185">Reference proteome</keyword>
<dbReference type="InterPro" id="IPR005532">
    <property type="entry name" value="SUMF_dom"/>
</dbReference>
<dbReference type="Pfam" id="PF03781">
    <property type="entry name" value="FGE-sulfatase"/>
    <property type="match status" value="2"/>
</dbReference>
<organism evidence="10 11">
    <name type="scientific">Gymnopus androsaceus JB14</name>
    <dbReference type="NCBI Taxonomy" id="1447944"/>
    <lineage>
        <taxon>Eukaryota</taxon>
        <taxon>Fungi</taxon>
        <taxon>Dikarya</taxon>
        <taxon>Basidiomycota</taxon>
        <taxon>Agaricomycotina</taxon>
        <taxon>Agaricomycetes</taxon>
        <taxon>Agaricomycetidae</taxon>
        <taxon>Agaricales</taxon>
        <taxon>Marasmiineae</taxon>
        <taxon>Omphalotaceae</taxon>
        <taxon>Gymnopus</taxon>
    </lineage>
</organism>
<feature type="domain" description="Histidine-specific methyltransferase SAM-dependent" evidence="8">
    <location>
        <begin position="21"/>
        <end position="171"/>
    </location>
</feature>
<dbReference type="GO" id="GO:0032259">
    <property type="term" value="P:methylation"/>
    <property type="evidence" value="ECO:0007669"/>
    <property type="project" value="UniProtKB-KW"/>
</dbReference>
<evidence type="ECO:0000313" key="10">
    <source>
        <dbReference type="EMBL" id="KAE9408859.1"/>
    </source>
</evidence>
<evidence type="ECO:0000256" key="1">
    <source>
        <dbReference type="ARBA" id="ARBA00022603"/>
    </source>
</evidence>
<dbReference type="EMBL" id="ML769389">
    <property type="protein sequence ID" value="KAE9408859.1"/>
    <property type="molecule type" value="Genomic_DNA"/>
</dbReference>
<feature type="domain" description="Sulfatase-modifying factor enzyme-like" evidence="7">
    <location>
        <begin position="663"/>
        <end position="775"/>
    </location>
</feature>
<dbReference type="Proteomes" id="UP000799118">
    <property type="component" value="Unassembled WGS sequence"/>
</dbReference>
<dbReference type="InterPro" id="IPR029063">
    <property type="entry name" value="SAM-dependent_MTases_sf"/>
</dbReference>
<dbReference type="PANTHER" id="PTHR43397">
    <property type="entry name" value="ERGOTHIONEINE BIOSYNTHESIS PROTEIN 1"/>
    <property type="match status" value="1"/>
</dbReference>
<dbReference type="Pfam" id="PF10017">
    <property type="entry name" value="Methyltransf_33"/>
    <property type="match status" value="2"/>
</dbReference>
<name>A0A6A4IE44_9AGAR</name>
<dbReference type="OrthoDB" id="659at2759"/>
<dbReference type="InterPro" id="IPR019257">
    <property type="entry name" value="MeTrfase_dom"/>
</dbReference>
<dbReference type="InterPro" id="IPR024775">
    <property type="entry name" value="DinB-like"/>
</dbReference>
<evidence type="ECO:0000256" key="3">
    <source>
        <dbReference type="ARBA" id="ARBA00023002"/>
    </source>
</evidence>
<keyword evidence="3" id="KW-0560">Oxidoreductase</keyword>
<dbReference type="Gene3D" id="3.90.1580.10">
    <property type="entry name" value="paralog of FGE (formylglycine-generating enzyme)"/>
    <property type="match status" value="1"/>
</dbReference>
<dbReference type="Gene3D" id="3.40.50.150">
    <property type="entry name" value="Vaccinia Virus protein VP39"/>
    <property type="match status" value="1"/>
</dbReference>
<feature type="domain" description="Sulfatase-modifying factor enzyme-like" evidence="7">
    <location>
        <begin position="815"/>
        <end position="888"/>
    </location>
</feature>
<dbReference type="GO" id="GO:0008168">
    <property type="term" value="F:methyltransferase activity"/>
    <property type="evidence" value="ECO:0007669"/>
    <property type="project" value="UniProtKB-KW"/>
</dbReference>